<dbReference type="EMBL" id="MUGV01000009">
    <property type="protein sequence ID" value="OXA81047.1"/>
    <property type="molecule type" value="Genomic_DNA"/>
</dbReference>
<comment type="caution">
    <text evidence="6">The sequence shown here is derived from an EMBL/GenBank/DDBJ whole genome shotgun (WGS) entry which is preliminary data.</text>
</comment>
<keyword evidence="2 4" id="KW-0378">Hydrolase</keyword>
<evidence type="ECO:0000313" key="6">
    <source>
        <dbReference type="EMBL" id="OXA81047.1"/>
    </source>
</evidence>
<evidence type="ECO:0000256" key="2">
    <source>
        <dbReference type="ARBA" id="ARBA00022801"/>
    </source>
</evidence>
<comment type="similarity">
    <text evidence="1 4">Belongs to the glycosyl hydrolase 43 family.</text>
</comment>
<dbReference type="InterPro" id="IPR006710">
    <property type="entry name" value="Glyco_hydro_43"/>
</dbReference>
<dbReference type="Proteomes" id="UP000198382">
    <property type="component" value="Unassembled WGS sequence"/>
</dbReference>
<evidence type="ECO:0000313" key="7">
    <source>
        <dbReference type="Proteomes" id="UP000198382"/>
    </source>
</evidence>
<dbReference type="PANTHER" id="PTHR42812:SF12">
    <property type="entry name" value="BETA-XYLOSIDASE-RELATED"/>
    <property type="match status" value="1"/>
</dbReference>
<dbReference type="CDD" id="cd18617">
    <property type="entry name" value="GH43_XynB-like"/>
    <property type="match status" value="1"/>
</dbReference>
<evidence type="ECO:0000256" key="1">
    <source>
        <dbReference type="ARBA" id="ARBA00009865"/>
    </source>
</evidence>
<dbReference type="SUPFAM" id="SSF49899">
    <property type="entry name" value="Concanavalin A-like lectins/glucanases"/>
    <property type="match status" value="1"/>
</dbReference>
<dbReference type="SUPFAM" id="SSF75005">
    <property type="entry name" value="Arabinanase/levansucrase/invertase"/>
    <property type="match status" value="1"/>
</dbReference>
<keyword evidence="7" id="KW-1185">Reference proteome</keyword>
<keyword evidence="3 4" id="KW-0326">Glycosidase</keyword>
<protein>
    <recommendedName>
        <fullName evidence="5">Beta-xylosidase C-terminal Concanavalin A-like domain-containing protein</fullName>
    </recommendedName>
</protein>
<evidence type="ECO:0000256" key="3">
    <source>
        <dbReference type="ARBA" id="ARBA00023295"/>
    </source>
</evidence>
<dbReference type="InterPro" id="IPR023296">
    <property type="entry name" value="Glyco_hydro_beta-prop_sf"/>
</dbReference>
<dbReference type="InterPro" id="IPR041542">
    <property type="entry name" value="GH43_C2"/>
</dbReference>
<dbReference type="PANTHER" id="PTHR42812">
    <property type="entry name" value="BETA-XYLOSIDASE"/>
    <property type="match status" value="1"/>
</dbReference>
<dbReference type="RefSeq" id="WP_074662356.1">
    <property type="nucleotide sequence ID" value="NZ_MUGV01000009.1"/>
</dbReference>
<dbReference type="InterPro" id="IPR013320">
    <property type="entry name" value="ConA-like_dom_sf"/>
</dbReference>
<reference evidence="6 7" key="1">
    <citation type="submission" date="2016-11" db="EMBL/GenBank/DDBJ databases">
        <title>Whole genomes of Flavobacteriaceae.</title>
        <authorList>
            <person name="Stine C."/>
            <person name="Li C."/>
            <person name="Tadesse D."/>
        </authorList>
    </citation>
    <scope>NUCLEOTIDE SEQUENCE [LARGE SCALE GENOMIC DNA]</scope>
    <source>
        <strain evidence="6 7">DSM 15937</strain>
    </source>
</reference>
<dbReference type="InterPro" id="IPR051795">
    <property type="entry name" value="Glycosyl_Hydrlase_43"/>
</dbReference>
<evidence type="ECO:0000259" key="5">
    <source>
        <dbReference type="Pfam" id="PF17851"/>
    </source>
</evidence>
<name>A0ABX4BTK8_FLAFR</name>
<organism evidence="6 7">
    <name type="scientific">Flavobacterium frigidimaris</name>
    <dbReference type="NCBI Taxonomy" id="262320"/>
    <lineage>
        <taxon>Bacteria</taxon>
        <taxon>Pseudomonadati</taxon>
        <taxon>Bacteroidota</taxon>
        <taxon>Flavobacteriia</taxon>
        <taxon>Flavobacteriales</taxon>
        <taxon>Flavobacteriaceae</taxon>
        <taxon>Flavobacterium</taxon>
    </lineage>
</organism>
<proteinExistence type="inferred from homology"/>
<evidence type="ECO:0000256" key="4">
    <source>
        <dbReference type="RuleBase" id="RU361187"/>
    </source>
</evidence>
<feature type="domain" description="Beta-xylosidase C-terminal Concanavalin A-like" evidence="5">
    <location>
        <begin position="390"/>
        <end position="574"/>
    </location>
</feature>
<dbReference type="Gene3D" id="2.115.10.20">
    <property type="entry name" value="Glycosyl hydrolase domain, family 43"/>
    <property type="match status" value="1"/>
</dbReference>
<dbReference type="Gene3D" id="2.60.120.200">
    <property type="match status" value="1"/>
</dbReference>
<accession>A0ABX4BTK8</accession>
<dbReference type="Pfam" id="PF17851">
    <property type="entry name" value="GH43_C2"/>
    <property type="match status" value="1"/>
</dbReference>
<sequence>MQKIYHLLKKIIACFSILLLSNCIKISENRKHDKEENIAAFDWFRYEGNDDIYKKLSSDKEKYLNPILAGFYPDPSICRVGDKFYLVNSSFSYFPGLPIFESTDMVNWKQIGHVIDRSEQLDLKLAVSKGLYAPTIRYNKGIFYLVCTNVDAGGNFLVTAKNPTGPWSNPIWLPEIEGIDPDIFFDDDGKVYITHNGPPPHNISVHEGHRAIYMMEFDLEKSKTFGESKLVVNGGTDMSQKPVWIEGPHIIKKDGFYFMICAQGGTEYNHSEVVFRSKNIFGPYISFPNNPILTQKDLDKTRENPVTTTGHADFVELPNGDWWSVFLGCRPYGDDLYNTGRETFMLPVKWKEGWPEIIGGKEPIPFQLKKPNLPSSKENIPPMNGNFIWQDDFSKYKLDFKWNFIRTTSEKWYSLQKGKLLIEARKESIQTETNFSFIGRRQQHLNFDVSTKVDFKLKNKSEATGLVAFQNEKSYFILGKRLNDSGKQEVFVERVSKIINNGKGEIIAKKVLKENSDSVLFRIEGKAGLFNFYYKEKENDSWIVLLKNSDTTILSTKFAGGFVGTYLGMYASGNHFITKE</sequence>
<dbReference type="Pfam" id="PF04616">
    <property type="entry name" value="Glyco_hydro_43"/>
    <property type="match status" value="1"/>
</dbReference>
<gene>
    <name evidence="6" type="ORF">B0A65_04690</name>
</gene>